<feature type="domain" description="FIST C-domain" evidence="2">
    <location>
        <begin position="210"/>
        <end position="343"/>
    </location>
</feature>
<dbReference type="Proteomes" id="UP000243469">
    <property type="component" value="Unassembled WGS sequence"/>
</dbReference>
<evidence type="ECO:0000259" key="1">
    <source>
        <dbReference type="Pfam" id="PF08495"/>
    </source>
</evidence>
<evidence type="ECO:0000259" key="2">
    <source>
        <dbReference type="Pfam" id="PF10442"/>
    </source>
</evidence>
<gene>
    <name evidence="3" type="ORF">CSA60_04515</name>
</gene>
<name>A0A2G6JIW5_NEPCE</name>
<dbReference type="AlphaFoldDB" id="A0A2G6JIW5"/>
<dbReference type="Pfam" id="PF08495">
    <property type="entry name" value="FIST"/>
    <property type="match status" value="1"/>
</dbReference>
<organism evidence="3 4">
    <name type="scientific">Neptuniibacter caesariensis</name>
    <dbReference type="NCBI Taxonomy" id="207954"/>
    <lineage>
        <taxon>Bacteria</taxon>
        <taxon>Pseudomonadati</taxon>
        <taxon>Pseudomonadota</taxon>
        <taxon>Gammaproteobacteria</taxon>
        <taxon>Oceanospirillales</taxon>
        <taxon>Oceanospirillaceae</taxon>
        <taxon>Neptuniibacter</taxon>
    </lineage>
</organism>
<dbReference type="InterPro" id="IPR013702">
    <property type="entry name" value="FIST_domain_N"/>
</dbReference>
<dbReference type="InterPro" id="IPR019494">
    <property type="entry name" value="FIST_C"/>
</dbReference>
<evidence type="ECO:0000313" key="3">
    <source>
        <dbReference type="EMBL" id="PIE23376.1"/>
    </source>
</evidence>
<dbReference type="Pfam" id="PF10442">
    <property type="entry name" value="FIST_C"/>
    <property type="match status" value="1"/>
</dbReference>
<proteinExistence type="predicted"/>
<reference evidence="3 4" key="1">
    <citation type="submission" date="2017-10" db="EMBL/GenBank/DDBJ databases">
        <title>Novel microbial diversity and functional potential in the marine mammal oral microbiome.</title>
        <authorList>
            <person name="Dudek N.K."/>
            <person name="Sun C.L."/>
            <person name="Burstein D."/>
            <person name="Kantor R.S."/>
            <person name="Aliaga Goltsman D.S."/>
            <person name="Bik E.M."/>
            <person name="Thomas B.C."/>
            <person name="Banfield J.F."/>
            <person name="Relman D.A."/>
        </authorList>
    </citation>
    <scope>NUCLEOTIDE SEQUENCE [LARGE SCALE GENOMIC DNA]</scope>
    <source>
        <strain evidence="3">DOLJORAL78_47_21</strain>
    </source>
</reference>
<dbReference type="EMBL" id="PDSH01000023">
    <property type="protein sequence ID" value="PIE23376.1"/>
    <property type="molecule type" value="Genomic_DNA"/>
</dbReference>
<protein>
    <recommendedName>
        <fullName evidence="5">Histidine kinase</fullName>
    </recommendedName>
</protein>
<comment type="caution">
    <text evidence="3">The sequence shown here is derived from an EMBL/GenBank/DDBJ whole genome shotgun (WGS) entry which is preliminary data.</text>
</comment>
<evidence type="ECO:0008006" key="5">
    <source>
        <dbReference type="Google" id="ProtNLM"/>
    </source>
</evidence>
<sequence>MYLRFDEIVATIDNDPLEDDQSWLIFIADTHQDQLDDLIAKLGHVRFCGAVVPGLIFGKEMLSEGAVVRKLRFLAPPAFVPLPSTREYIDQLPALSDIPTDGATCLCLVDHLSKNIDDLLIQIYNRFGPRCSYFGAGTGNRQLTPAPTVFGNWGKYNNDALIGIIAQPSRCTSKHGWKRFQGPTIANRTTGNAVHEFDWDTAETAFRKMLPAALKNTPPDQFYKEITHKYALAIEYPGMDDILRDPVAVADNGDIIFASDIPSGSLMYMVNSTPDDLINAACYTMNNEAITLETQSIFVCECFSRTIILGARHSEELDAVHSKLMSINSSIELEGIITLGEITSDGNRPVHLHYKTFGVCGFYD</sequence>
<evidence type="ECO:0000313" key="4">
    <source>
        <dbReference type="Proteomes" id="UP000243469"/>
    </source>
</evidence>
<accession>A0A2G6JIW5</accession>
<feature type="domain" description="FIST" evidence="1">
    <location>
        <begin position="25"/>
        <end position="199"/>
    </location>
</feature>